<protein>
    <submittedName>
        <fullName evidence="2">Uncharacterized protein</fullName>
    </submittedName>
</protein>
<proteinExistence type="predicted"/>
<dbReference type="EMBL" id="CP126101">
    <property type="protein sequence ID" value="WHY49759.1"/>
    <property type="molecule type" value="Genomic_DNA"/>
</dbReference>
<evidence type="ECO:0000313" key="3">
    <source>
        <dbReference type="Proteomes" id="UP001178322"/>
    </source>
</evidence>
<gene>
    <name evidence="2" type="ORF">QNH24_15625</name>
</gene>
<dbReference type="AlphaFoldDB" id="A0AAX3WSP8"/>
<dbReference type="RefSeq" id="WP_283868490.1">
    <property type="nucleotide sequence ID" value="NZ_CP126101.1"/>
</dbReference>
<organism evidence="2 3">
    <name type="scientific">Lysinibacillus pakistanensis</name>
    <dbReference type="NCBI Taxonomy" id="759811"/>
    <lineage>
        <taxon>Bacteria</taxon>
        <taxon>Bacillati</taxon>
        <taxon>Bacillota</taxon>
        <taxon>Bacilli</taxon>
        <taxon>Bacillales</taxon>
        <taxon>Bacillaceae</taxon>
        <taxon>Lysinibacillus</taxon>
    </lineage>
</organism>
<name>A0AAX3WSP8_9BACI</name>
<keyword evidence="1" id="KW-0732">Signal</keyword>
<reference evidence="2" key="1">
    <citation type="submission" date="2023-05" db="EMBL/GenBank/DDBJ databases">
        <title>Comparative genomics of Bacillaceae isolates and their secondary metabolite potential.</title>
        <authorList>
            <person name="Song L."/>
            <person name="Nielsen L.J."/>
            <person name="Mohite O."/>
            <person name="Xu X."/>
            <person name="Weber T."/>
            <person name="Kovacs A.T."/>
        </authorList>
    </citation>
    <scope>NUCLEOTIDE SEQUENCE</scope>
    <source>
        <strain evidence="2">LY1</strain>
    </source>
</reference>
<evidence type="ECO:0000313" key="2">
    <source>
        <dbReference type="EMBL" id="WHY49759.1"/>
    </source>
</evidence>
<accession>A0AAX3WSP8</accession>
<dbReference type="Proteomes" id="UP001178322">
    <property type="component" value="Chromosome"/>
</dbReference>
<feature type="signal peptide" evidence="1">
    <location>
        <begin position="1"/>
        <end position="23"/>
    </location>
</feature>
<sequence length="464" mass="52922">MKKYSLALLIIVVFFISPTKSNAQVSWDGAEVVKGQTGKMTFSKDVKVYKKNSNGTYNSMTVKRNNFFRVYNIEKYDQKTFYWMSSGYRVQATDLVIFKEVPTEIRSSFYNNPAYIVSNRQGTKAYFEEKYPMIDLAYGQHLLNEHVPRNYSAEVYFDKGKLNYFYSLEEGNEVNGVVDGTDIRIVETTTRDKGYYAVTTDTQLLMGPMSGARTIEWNPPSTLNDVNSLNKFVYPKGSAFQSLGMEVNGYLRVQSITGERGYMPANLLEPVNNQGKRYIRYGVVAKGIDDSQQLELKRFDEVSFYTENEYIALIAVNGKMYTVPKNVIAIKMPNESPVIISFLPNERLQKLEYQNIAGNRVYKRTANNHFTAEDSYYITYHETDQAFNFDMNGVKYSFAKPLKEGAIITRLSGTTQDQGHVRAIHYSLTTPAGTFENVVETSFDQFFAPGYGLLANTSDRLISF</sequence>
<evidence type="ECO:0000256" key="1">
    <source>
        <dbReference type="SAM" id="SignalP"/>
    </source>
</evidence>
<feature type="chain" id="PRO_5043365628" evidence="1">
    <location>
        <begin position="24"/>
        <end position="464"/>
    </location>
</feature>